<accession>A0ACC1TB24</accession>
<proteinExistence type="predicted"/>
<keyword evidence="2" id="KW-1185">Reference proteome</keyword>
<gene>
    <name evidence="1" type="ORF">NM688_g1532</name>
</gene>
<evidence type="ECO:0000313" key="2">
    <source>
        <dbReference type="Proteomes" id="UP001148662"/>
    </source>
</evidence>
<evidence type="ECO:0000313" key="1">
    <source>
        <dbReference type="EMBL" id="KAJ3557330.1"/>
    </source>
</evidence>
<comment type="caution">
    <text evidence="1">The sequence shown here is derived from an EMBL/GenBank/DDBJ whole genome shotgun (WGS) entry which is preliminary data.</text>
</comment>
<reference evidence="1" key="1">
    <citation type="submission" date="2022-07" db="EMBL/GenBank/DDBJ databases">
        <title>Genome Sequence of Phlebia brevispora.</title>
        <authorList>
            <person name="Buettner E."/>
        </authorList>
    </citation>
    <scope>NUCLEOTIDE SEQUENCE</scope>
    <source>
        <strain evidence="1">MPL23</strain>
    </source>
</reference>
<sequence>MFGKWCQDGPLGVSCEVLSGLQETKVSILSTPAKYEANRSGLRFWRKSAIVKKYPTLSNLSTLEFDLLFPTIPCGPNAEQYYMPEVEEYAKKPPEERLPVDDEDLESCRELVEKDWRRRPEMEPILEHAALCQEWYEKMKNERSQELKDIRERRYNDIEARLKALGWGPELDYLEENDVRALVNHPRVSDPKELTEKAWEKLLPSMVEILEQTRANRLQRDRLMLRAMRLCLFAELYAEWRNDQDSEAVLPQAVDLSIHSELQDLVFAPGDIEVHKATFEPLRELLPTWVEQWRIKCRSTLAKTYVTDGESGDRAADAQFLNLATAVWTCRLCSHHPDRQLVLHYPEVMEHRCLYKPLSEGLIRQYVDEDEWKCLVSLVSQHSSWSSVQLTAEKARPWASEVIRACGMDPASVTTEEMDKLDVRLICKECWRANRSSSVETKKVFSWRAAVSIQCMSGSGLIGVRDQLRHYMEHDKYHGYIVHLFIDGEIEDSTTRIEWERVSDDQLRDVKATEASAKEECYDPAKLGEYPEALSQEMNSLCCAYCPQGRMDLEDAVEHVAEHSFHFENPTGPDFYRDKSLGSVISSPVMLIVKPKDFDELHKLWNRGDPVADEASTTIAIIHSIIMARGKTNSDREARPRVLRRRRGALQSLPTMPLDILAEIMSHLQPPDILNMSRANKTFRRFLMTRSSEFIWRRARENVPGLPPCPEDLSEPAYANLVFDTHCHECLSSGVKTVFWEFRVRYCPSCRKQKFMCQSAVVQKHPILSKLDGLEFDLFFPSIPYGSEGSKYHVPDVETYIRNTPQEELSPRVESASSLLTKDRRQRPELQRKLEHAALCKDWYTKRKDERSQELKAIRDRRYQDITGRLKALGWGQELEFLDQCEIYNLKSLLVVTEPKELTQKRWEKILPSLLDMMDSARLARMRRDRLTLLVTRFLYFTEFYAQWRKAQGHDAILPLVVDLVHHDELRELILTPQDTTVTQETFETLRELLSRWAEEWRANCRSHLVATYRTDHASHVGQTDAGFLALASSVWTCENCSHILDRRLILHYPEVMEHRCLYRQMDEESIPPCGPSPHEQYEFICTQLTQHSSWACEPLNAEKAYRWALEVIRACGMDPASTTTEEMDKLDVRLMCKTCWKANDLNIIDAKKVFTWRAALRHYMEHNEYGGLIVDSWKIGFKGKISTSIEWELVAEDQLPRIKKIEDSTKETCYNLDKIDKYPLTLVGEMDTLCCAYCPESLMDMGDALEHAEQHLDSAVKYAGPDFFRDKSLGPVIPSPVMLVTKPRSINDLMHIFANDHVAGEAFTWIHYGRAENIVTLTVFSLEVPTRQPQLIAQFERQTEATFCRQLLSLMWQRVRDGTDLSTVDKANGTEIASEVVRGNSVSFQLHGLIPDPLYHIAFSGFQPAEMLSVTGAQSDMAKKETSLAVGGFVQGCLKNLLVMPVDILVEVSWFVVRDVATLTDIYSKVMSHLHPMDILNLSRTSKNFRKFLMTRTAQFIWRRARENIEDFPPCPKDLSGPAYADLAFDNYCHGCSAIIEKEPTVWWELRARYCASCTQREFLSLERLMGRYPLLYQLSDKMLHKVFPSVDVGYGQWRKYLYCMPEVKKIVSRVLQQHHLDSSVQCDHWRDRPEMKHRVEHANLWREWRKKVEARYIEELEALTTRRYNYCRVCGRLEALDWGPELAFLERNGRREVIRYHPGVRETLELTEKAWEAIYFGLCPWLQSVRAELAMDQYVPLHGERIRLFNMSYAEWRRVQGPDVTLPQAIDIMDHTELQGLITASADTLITQASFDTLIELLPIWVHEWRLKCQSLLLETTTTNPSPRSSVDAFFALASTVWICNRCSMTRKLILHYPEVLDHQCLHQAMDKPSLARYSKEPLEVTLRMANCMTEKWSCQEVLLGREEWARAIAHYIDHIAGSELPVWQRIDENHLSRIKEIEELSSLYYHPGSADRYPERAEAVSATMRCAYCPRGHMSEENILNHLDYEHQMSIPKEQRFGYYREKNFRLVLCSPIILVMEPRTFVELQTLAQDNLLAQEAAGWTRLGCAGFLEG</sequence>
<name>A0ACC1TB24_9APHY</name>
<protein>
    <submittedName>
        <fullName evidence="1">Uncharacterized protein</fullName>
    </submittedName>
</protein>
<organism evidence="1 2">
    <name type="scientific">Phlebia brevispora</name>
    <dbReference type="NCBI Taxonomy" id="194682"/>
    <lineage>
        <taxon>Eukaryota</taxon>
        <taxon>Fungi</taxon>
        <taxon>Dikarya</taxon>
        <taxon>Basidiomycota</taxon>
        <taxon>Agaricomycotina</taxon>
        <taxon>Agaricomycetes</taxon>
        <taxon>Polyporales</taxon>
        <taxon>Meruliaceae</taxon>
        <taxon>Phlebia</taxon>
    </lineage>
</organism>
<dbReference type="Proteomes" id="UP001148662">
    <property type="component" value="Unassembled WGS sequence"/>
</dbReference>
<dbReference type="EMBL" id="JANHOG010000167">
    <property type="protein sequence ID" value="KAJ3557330.1"/>
    <property type="molecule type" value="Genomic_DNA"/>
</dbReference>